<keyword evidence="3" id="KW-1185">Reference proteome</keyword>
<evidence type="ECO:0000313" key="3">
    <source>
        <dbReference type="Proteomes" id="UP000504632"/>
    </source>
</evidence>
<reference evidence="4" key="1">
    <citation type="submission" date="2025-08" db="UniProtKB">
        <authorList>
            <consortium name="RefSeq"/>
        </authorList>
    </citation>
    <scope>IDENTIFICATION</scope>
</reference>
<dbReference type="InterPro" id="IPR028002">
    <property type="entry name" value="Myb_DNA-bind_5"/>
</dbReference>
<sequence length="377" mass="41330">MSASFHYSKDSVSRFKKRKARFTFSEVHILLDEVRKNRHIVVGKFNHGVPGELKKRTWAEITARVNEIGECEREVIEVIKKWSDLKCDTKRKVAALRSKGLLQRHARLTTELSPTENIVHQILEPDPKQGPEHWSASVGVVVEDEEDDNDEEDLGIMGLGSIHSSPGGGVDVPGIMPPPPAGTLGVPGSIPAQGTANVLENMVPSVGSRDSSQSSYDTQYEVPTNDDPDSHLMDSDEDHYDNVLPSSSLATPTNSVAHDDGPVISAVKGCVSLPPGHARVPVTPPHDRPTELSGSREHLLRSATLSVQEQHTTNALLETVSRSLELLAESVQQLAETQQEFVRESLQLQRDTLQVLREFATGALTIMHDKVNGRPTL</sequence>
<dbReference type="Proteomes" id="UP000504632">
    <property type="component" value="Chromosome 8"/>
</dbReference>
<dbReference type="AlphaFoldDB" id="A0A6J2W5F6"/>
<dbReference type="PANTHER" id="PTHR23098:SF3">
    <property type="entry name" value="MYB-RELATED TRANSCRIPTION FACTOR, PARTNER OF PROFILIN"/>
    <property type="match status" value="1"/>
</dbReference>
<name>A0A6J2W5F6_CHACN</name>
<evidence type="ECO:0000259" key="2">
    <source>
        <dbReference type="Pfam" id="PF13873"/>
    </source>
</evidence>
<dbReference type="GeneID" id="115819189"/>
<dbReference type="RefSeq" id="XP_030638606.1">
    <property type="nucleotide sequence ID" value="XM_030782746.1"/>
</dbReference>
<feature type="compositionally biased region" description="Polar residues" evidence="1">
    <location>
        <begin position="208"/>
        <end position="222"/>
    </location>
</feature>
<dbReference type="OrthoDB" id="8730579at2759"/>
<protein>
    <submittedName>
        <fullName evidence="4">Nuclear apoptosis-inducing factor 1</fullName>
    </submittedName>
</protein>
<accession>A0A6J2W5F6</accession>
<organism evidence="3 4">
    <name type="scientific">Chanos chanos</name>
    <name type="common">Milkfish</name>
    <name type="synonym">Mugil chanos</name>
    <dbReference type="NCBI Taxonomy" id="29144"/>
    <lineage>
        <taxon>Eukaryota</taxon>
        <taxon>Metazoa</taxon>
        <taxon>Chordata</taxon>
        <taxon>Craniata</taxon>
        <taxon>Vertebrata</taxon>
        <taxon>Euteleostomi</taxon>
        <taxon>Actinopterygii</taxon>
        <taxon>Neopterygii</taxon>
        <taxon>Teleostei</taxon>
        <taxon>Ostariophysi</taxon>
        <taxon>Gonorynchiformes</taxon>
        <taxon>Chanidae</taxon>
        <taxon>Chanos</taxon>
    </lineage>
</organism>
<dbReference type="GO" id="GO:0005634">
    <property type="term" value="C:nucleus"/>
    <property type="evidence" value="ECO:0007669"/>
    <property type="project" value="TreeGrafter"/>
</dbReference>
<dbReference type="FunCoup" id="A0A6J2W5F6">
    <property type="interactions" value="36"/>
</dbReference>
<evidence type="ECO:0000313" key="4">
    <source>
        <dbReference type="RefSeq" id="XP_030638606.1"/>
    </source>
</evidence>
<evidence type="ECO:0000256" key="1">
    <source>
        <dbReference type="SAM" id="MobiDB-lite"/>
    </source>
</evidence>
<dbReference type="InParanoid" id="A0A6J2W5F6"/>
<gene>
    <name evidence="4" type="primary">LOC115819189</name>
</gene>
<feature type="region of interest" description="Disordered" evidence="1">
    <location>
        <begin position="205"/>
        <end position="239"/>
    </location>
</feature>
<feature type="domain" description="Myb/SANT-like DNA-binding" evidence="2">
    <location>
        <begin position="18"/>
        <end position="94"/>
    </location>
</feature>
<dbReference type="PANTHER" id="PTHR23098">
    <property type="entry name" value="AGAP001331-PA-RELATED"/>
    <property type="match status" value="1"/>
</dbReference>
<dbReference type="Pfam" id="PF13873">
    <property type="entry name" value="Myb_DNA-bind_5"/>
    <property type="match status" value="1"/>
</dbReference>
<proteinExistence type="predicted"/>